<proteinExistence type="predicted"/>
<dbReference type="SUPFAM" id="SSF55961">
    <property type="entry name" value="Bet v1-like"/>
    <property type="match status" value="1"/>
</dbReference>
<name>A0A417Y1H7_9ACTN</name>
<evidence type="ECO:0000313" key="2">
    <source>
        <dbReference type="Proteomes" id="UP000283644"/>
    </source>
</evidence>
<reference evidence="1 2" key="1">
    <citation type="submission" date="2018-09" db="EMBL/GenBank/DDBJ databases">
        <title>Genome sequencing of Nocardioides immobilis CCTCC AB 2017083 for comparison to Nocardioides silvaticus.</title>
        <authorList>
            <person name="Li C."/>
            <person name="Wang G."/>
        </authorList>
    </citation>
    <scope>NUCLEOTIDE SEQUENCE [LARGE SCALE GENOMIC DNA]</scope>
    <source>
        <strain evidence="1 2">CCTCC AB 2017083</strain>
    </source>
</reference>
<keyword evidence="2" id="KW-1185">Reference proteome</keyword>
<dbReference type="InterPro" id="IPR019587">
    <property type="entry name" value="Polyketide_cyclase/dehydratase"/>
</dbReference>
<dbReference type="Pfam" id="PF10604">
    <property type="entry name" value="Polyketide_cyc2"/>
    <property type="match status" value="1"/>
</dbReference>
<gene>
    <name evidence="1" type="ORF">D0Z08_14080</name>
</gene>
<dbReference type="RefSeq" id="WP_118925869.1">
    <property type="nucleotide sequence ID" value="NZ_QXGH01000017.1"/>
</dbReference>
<dbReference type="AlphaFoldDB" id="A0A417Y1H7"/>
<dbReference type="InterPro" id="IPR023393">
    <property type="entry name" value="START-like_dom_sf"/>
</dbReference>
<dbReference type="CDD" id="cd07821">
    <property type="entry name" value="PYR_PYL_RCAR_like"/>
    <property type="match status" value="1"/>
</dbReference>
<evidence type="ECO:0000313" key="1">
    <source>
        <dbReference type="EMBL" id="RHW26456.1"/>
    </source>
</evidence>
<dbReference type="EMBL" id="QXGH01000017">
    <property type="protein sequence ID" value="RHW26456.1"/>
    <property type="molecule type" value="Genomic_DNA"/>
</dbReference>
<sequence length="141" mass="14608">MQSTARKTVSAPIDVVWGVLADHEGMHNWGPGISAKVTSTGATDPNGVGAVRRITTPLPLPAIVEEVTAFEPGRRLSYKAVAGVPLRNYHGDVVLEAAGDGTAISYTVVADQRVPLVEKAVTKAIATSLLGGLVRAVKKAG</sequence>
<dbReference type="Proteomes" id="UP000283644">
    <property type="component" value="Unassembled WGS sequence"/>
</dbReference>
<dbReference type="Gene3D" id="3.30.530.20">
    <property type="match status" value="1"/>
</dbReference>
<dbReference type="OrthoDB" id="3399604at2"/>
<protein>
    <submittedName>
        <fullName evidence="1">SRPBCC family protein</fullName>
    </submittedName>
</protein>
<accession>A0A417Y1H7</accession>
<organism evidence="1 2">
    <name type="scientific">Nocardioides immobilis</name>
    <dbReference type="NCBI Taxonomy" id="2049295"/>
    <lineage>
        <taxon>Bacteria</taxon>
        <taxon>Bacillati</taxon>
        <taxon>Actinomycetota</taxon>
        <taxon>Actinomycetes</taxon>
        <taxon>Propionibacteriales</taxon>
        <taxon>Nocardioidaceae</taxon>
        <taxon>Nocardioides</taxon>
    </lineage>
</organism>
<comment type="caution">
    <text evidence="1">The sequence shown here is derived from an EMBL/GenBank/DDBJ whole genome shotgun (WGS) entry which is preliminary data.</text>
</comment>